<name>A0A0M3I3I3_ASCLU</name>
<dbReference type="PANTHER" id="PTHR13019:SF25">
    <property type="entry name" value="GOLGI APPARATUS MEMBRANE PROTEIN TVP23 HOMOLOG"/>
    <property type="match status" value="1"/>
</dbReference>
<comment type="subcellular location">
    <subcellularLocation>
        <location evidence="1 6">Membrane</location>
        <topology evidence="1 6">Multi-pass membrane protein</topology>
    </subcellularLocation>
</comment>
<comment type="similarity">
    <text evidence="2 6">Belongs to the TVP23 family.</text>
</comment>
<evidence type="ECO:0000313" key="7">
    <source>
        <dbReference type="Proteomes" id="UP000036681"/>
    </source>
</evidence>
<protein>
    <recommendedName>
        <fullName evidence="6">Golgi apparatus membrane protein TVP23 homolog</fullName>
    </recommendedName>
</protein>
<dbReference type="PANTHER" id="PTHR13019">
    <property type="entry name" value="GOLGI APPARATUS MEMBRANE PROTEIN TVP23"/>
    <property type="match status" value="1"/>
</dbReference>
<dbReference type="Pfam" id="PF05832">
    <property type="entry name" value="DUF846"/>
    <property type="match status" value="1"/>
</dbReference>
<sequence length="232" mass="27033">MKGRHQKSGKRRYRMVLNFVDNQAEFAFEGYWCRSVLITTWRGIRMATSFDSSLSFGAERSQLVGPTGLAMFTHPSIVLSHVAFRAAAIFFYVFAYFFTDSFIIQFLVILTFLSVDFWTVKNITGRLLVGLRWWNFVDAEGNNHWRFESARDSSRFDPLERRVFWGALVVGPLMWAIFVSIAFLTLKWEWMIVAAMGLIMNGANLYGYLRCKWNSTQELTNYISKWAFISVR</sequence>
<dbReference type="Proteomes" id="UP000036681">
    <property type="component" value="Unplaced"/>
</dbReference>
<dbReference type="GO" id="GO:0000139">
    <property type="term" value="C:Golgi membrane"/>
    <property type="evidence" value="ECO:0007669"/>
    <property type="project" value="TreeGrafter"/>
</dbReference>
<feature type="transmembrane region" description="Helical" evidence="6">
    <location>
        <begin position="77"/>
        <end position="96"/>
    </location>
</feature>
<evidence type="ECO:0000256" key="1">
    <source>
        <dbReference type="ARBA" id="ARBA00004141"/>
    </source>
</evidence>
<dbReference type="AlphaFoldDB" id="A0A0M3I3I3"/>
<dbReference type="GO" id="GO:0016192">
    <property type="term" value="P:vesicle-mediated transport"/>
    <property type="evidence" value="ECO:0007669"/>
    <property type="project" value="TreeGrafter"/>
</dbReference>
<keyword evidence="7" id="KW-1185">Reference proteome</keyword>
<evidence type="ECO:0000256" key="5">
    <source>
        <dbReference type="ARBA" id="ARBA00023136"/>
    </source>
</evidence>
<accession>A0A0M3I3I3</accession>
<feature type="transmembrane region" description="Helical" evidence="6">
    <location>
        <begin position="190"/>
        <end position="209"/>
    </location>
</feature>
<evidence type="ECO:0000256" key="3">
    <source>
        <dbReference type="ARBA" id="ARBA00022692"/>
    </source>
</evidence>
<dbReference type="GO" id="GO:0009306">
    <property type="term" value="P:protein secretion"/>
    <property type="evidence" value="ECO:0007669"/>
    <property type="project" value="TreeGrafter"/>
</dbReference>
<keyword evidence="5 6" id="KW-0472">Membrane</keyword>
<dbReference type="WBParaSite" id="ALUE_0001120701-mRNA-1">
    <property type="protein sequence ID" value="ALUE_0001120701-mRNA-1"/>
    <property type="gene ID" value="ALUE_0001120701"/>
</dbReference>
<evidence type="ECO:0000256" key="2">
    <source>
        <dbReference type="ARBA" id="ARBA00005467"/>
    </source>
</evidence>
<evidence type="ECO:0000313" key="8">
    <source>
        <dbReference type="WBParaSite" id="ALUE_0001120701-mRNA-1"/>
    </source>
</evidence>
<reference evidence="8" key="1">
    <citation type="submission" date="2017-02" db="UniProtKB">
        <authorList>
            <consortium name="WormBaseParasite"/>
        </authorList>
    </citation>
    <scope>IDENTIFICATION</scope>
</reference>
<feature type="transmembrane region" description="Helical" evidence="6">
    <location>
        <begin position="163"/>
        <end position="184"/>
    </location>
</feature>
<keyword evidence="3 6" id="KW-0812">Transmembrane</keyword>
<dbReference type="InterPro" id="IPR008564">
    <property type="entry name" value="TVP23-like"/>
</dbReference>
<keyword evidence="4 6" id="KW-1133">Transmembrane helix</keyword>
<organism evidence="7 8">
    <name type="scientific">Ascaris lumbricoides</name>
    <name type="common">Giant roundworm</name>
    <dbReference type="NCBI Taxonomy" id="6252"/>
    <lineage>
        <taxon>Eukaryota</taxon>
        <taxon>Metazoa</taxon>
        <taxon>Ecdysozoa</taxon>
        <taxon>Nematoda</taxon>
        <taxon>Chromadorea</taxon>
        <taxon>Rhabditida</taxon>
        <taxon>Spirurina</taxon>
        <taxon>Ascaridomorpha</taxon>
        <taxon>Ascaridoidea</taxon>
        <taxon>Ascarididae</taxon>
        <taxon>Ascaris</taxon>
    </lineage>
</organism>
<evidence type="ECO:0000256" key="4">
    <source>
        <dbReference type="ARBA" id="ARBA00022989"/>
    </source>
</evidence>
<evidence type="ECO:0000256" key="6">
    <source>
        <dbReference type="RuleBase" id="RU361206"/>
    </source>
</evidence>
<feature type="transmembrane region" description="Helical" evidence="6">
    <location>
        <begin position="102"/>
        <end position="120"/>
    </location>
</feature>
<proteinExistence type="inferred from homology"/>